<evidence type="ECO:0000313" key="1">
    <source>
        <dbReference type="EMBL" id="ABD44332.1"/>
    </source>
</evidence>
<dbReference type="EMBL" id="CP000235">
    <property type="protein sequence ID" value="ABD44332.1"/>
    <property type="molecule type" value="Genomic_DNA"/>
</dbReference>
<accession>Q2GJI8</accession>
<sequence>MRSGGFVCCNQFASVFADAVICSGAKAYDQAIFHE</sequence>
<dbReference type="HOGENOM" id="CLU_3362871_0_0_5"/>
<keyword evidence="2" id="KW-1185">Reference proteome</keyword>
<protein>
    <submittedName>
        <fullName evidence="1">Uncharacterized protein</fullName>
    </submittedName>
</protein>
<dbReference type="AlphaFoldDB" id="Q2GJI8"/>
<dbReference type="EnsemblBacteria" id="ABD44332">
    <property type="protein sequence ID" value="ABD44332"/>
    <property type="gene ID" value="APH_0887"/>
</dbReference>
<evidence type="ECO:0000313" key="2">
    <source>
        <dbReference type="Proteomes" id="UP000001943"/>
    </source>
</evidence>
<name>Q2GJI8_ANAPZ</name>
<gene>
    <name evidence="1" type="ordered locus">APH_0887</name>
</gene>
<dbReference type="Proteomes" id="UP000001943">
    <property type="component" value="Chromosome"/>
</dbReference>
<dbReference type="KEGG" id="aph:APH_0887"/>
<reference evidence="1 2" key="1">
    <citation type="journal article" date="2006" name="PLoS Genet.">
        <title>Comparative genomics of emerging human ehrlichiosis agents.</title>
        <authorList>
            <person name="Dunning Hotopp J.C."/>
            <person name="Lin M."/>
            <person name="Madupu R."/>
            <person name="Crabtree J."/>
            <person name="Angiuoli S.V."/>
            <person name="Eisen J.A."/>
            <person name="Seshadri R."/>
            <person name="Ren Q."/>
            <person name="Wu M."/>
            <person name="Utterback T.R."/>
            <person name="Smith S."/>
            <person name="Lewis M."/>
            <person name="Khouri H."/>
            <person name="Zhang C."/>
            <person name="Niu H."/>
            <person name="Lin Q."/>
            <person name="Ohashi N."/>
            <person name="Zhi N."/>
            <person name="Nelson W."/>
            <person name="Brinkac L.M."/>
            <person name="Dodson R.J."/>
            <person name="Rosovitz M.J."/>
            <person name="Sundaram J."/>
            <person name="Daugherty S.C."/>
            <person name="Davidsen T."/>
            <person name="Durkin A.S."/>
            <person name="Gwinn M."/>
            <person name="Haft D.H."/>
            <person name="Selengut J.D."/>
            <person name="Sullivan S.A."/>
            <person name="Zafar N."/>
            <person name="Zhou L."/>
            <person name="Benahmed F."/>
            <person name="Forberger H."/>
            <person name="Halpin R."/>
            <person name="Mulligan S."/>
            <person name="Robinson J."/>
            <person name="White O."/>
            <person name="Rikihisa Y."/>
            <person name="Tettelin H."/>
        </authorList>
    </citation>
    <scope>NUCLEOTIDE SEQUENCE [LARGE SCALE GENOMIC DNA]</scope>
    <source>
        <strain evidence="1 2">HZ</strain>
    </source>
</reference>
<dbReference type="PaxDb" id="212042-APH_0887"/>
<proteinExistence type="predicted"/>
<organism evidence="1 2">
    <name type="scientific">Anaplasma phagocytophilum (strain HZ)</name>
    <dbReference type="NCBI Taxonomy" id="212042"/>
    <lineage>
        <taxon>Bacteria</taxon>
        <taxon>Pseudomonadati</taxon>
        <taxon>Pseudomonadota</taxon>
        <taxon>Alphaproteobacteria</taxon>
        <taxon>Rickettsiales</taxon>
        <taxon>Anaplasmataceae</taxon>
        <taxon>Anaplasma</taxon>
        <taxon>phagocytophilum group</taxon>
    </lineage>
</organism>